<sequence>MSSMNAFTVVSTKTNAPSIDTQTRPVKLEKDAVLVRNAPAKAEPVAPATAAKKTEEKKTISRCWKRLMNMAREIRHAHSNSKK</sequence>
<feature type="region of interest" description="Disordered" evidence="1">
    <location>
        <begin position="1"/>
        <end position="24"/>
    </location>
</feature>
<dbReference type="HOGENOM" id="CLU_2540881_0_0_10"/>
<dbReference type="EMBL" id="CP001769">
    <property type="protein sequence ID" value="ADB40737.1"/>
    <property type="molecule type" value="Genomic_DNA"/>
</dbReference>
<proteinExistence type="predicted"/>
<dbReference type="Proteomes" id="UP000002028">
    <property type="component" value="Chromosome"/>
</dbReference>
<protein>
    <submittedName>
        <fullName evidence="2">Uncharacterized protein</fullName>
    </submittedName>
</protein>
<name>D2QQF6_SPILD</name>
<gene>
    <name evidence="2" type="ordered locus">Slin_4759</name>
</gene>
<dbReference type="KEGG" id="sli:Slin_4759"/>
<evidence type="ECO:0000313" key="2">
    <source>
        <dbReference type="EMBL" id="ADB40737.1"/>
    </source>
</evidence>
<accession>D2QQF6</accession>
<organism evidence="2 3">
    <name type="scientific">Spirosoma linguale (strain ATCC 33905 / DSM 74 / LMG 10896 / Claus 1)</name>
    <dbReference type="NCBI Taxonomy" id="504472"/>
    <lineage>
        <taxon>Bacteria</taxon>
        <taxon>Pseudomonadati</taxon>
        <taxon>Bacteroidota</taxon>
        <taxon>Cytophagia</taxon>
        <taxon>Cytophagales</taxon>
        <taxon>Cytophagaceae</taxon>
        <taxon>Spirosoma</taxon>
    </lineage>
</organism>
<reference evidence="2 3" key="1">
    <citation type="journal article" date="2010" name="Stand. Genomic Sci.">
        <title>Complete genome sequence of Spirosoma linguale type strain (1).</title>
        <authorList>
            <person name="Lail K."/>
            <person name="Sikorski J."/>
            <person name="Saunders E."/>
            <person name="Lapidus A."/>
            <person name="Glavina Del Rio T."/>
            <person name="Copeland A."/>
            <person name="Tice H."/>
            <person name="Cheng J.-F."/>
            <person name="Lucas S."/>
            <person name="Nolan M."/>
            <person name="Bruce D."/>
            <person name="Goodwin L."/>
            <person name="Pitluck S."/>
            <person name="Ivanova N."/>
            <person name="Mavromatis K."/>
            <person name="Ovchinnikova G."/>
            <person name="Pati A."/>
            <person name="Chen A."/>
            <person name="Palaniappan K."/>
            <person name="Land M."/>
            <person name="Hauser L."/>
            <person name="Chang Y.-J."/>
            <person name="Jeffries C.D."/>
            <person name="Chain P."/>
            <person name="Brettin T."/>
            <person name="Detter J.C."/>
            <person name="Schuetze A."/>
            <person name="Rohde M."/>
            <person name="Tindall B.J."/>
            <person name="Goeker M."/>
            <person name="Bristow J."/>
            <person name="Eisen J.A."/>
            <person name="Markowitz V."/>
            <person name="Hugenholtz P."/>
            <person name="Kyrpides N.C."/>
            <person name="Klenk H.-P."/>
            <person name="Chen F."/>
        </authorList>
    </citation>
    <scope>NUCLEOTIDE SEQUENCE [LARGE SCALE GENOMIC DNA]</scope>
    <source>
        <strain evidence="3">ATCC 33905 / DSM 74 / LMG 10896 / Claus 1</strain>
    </source>
</reference>
<dbReference type="AlphaFoldDB" id="D2QQF6"/>
<dbReference type="STRING" id="504472.Slin_4759"/>
<evidence type="ECO:0000256" key="1">
    <source>
        <dbReference type="SAM" id="MobiDB-lite"/>
    </source>
</evidence>
<keyword evidence="3" id="KW-1185">Reference proteome</keyword>
<evidence type="ECO:0000313" key="3">
    <source>
        <dbReference type="Proteomes" id="UP000002028"/>
    </source>
</evidence>